<evidence type="ECO:0000313" key="2">
    <source>
        <dbReference type="Proteomes" id="UP000838878"/>
    </source>
</evidence>
<gene>
    <name evidence="1" type="ORF">BINO364_LOCUS9657</name>
</gene>
<keyword evidence="2" id="KW-1185">Reference proteome</keyword>
<protein>
    <submittedName>
        <fullName evidence="1">Uncharacterized protein</fullName>
    </submittedName>
</protein>
<accession>A0A8J9UPM3</accession>
<evidence type="ECO:0000313" key="1">
    <source>
        <dbReference type="EMBL" id="CAH0723888.1"/>
    </source>
</evidence>
<organism evidence="1 2">
    <name type="scientific">Brenthis ino</name>
    <name type="common">lesser marbled fritillary</name>
    <dbReference type="NCBI Taxonomy" id="405034"/>
    <lineage>
        <taxon>Eukaryota</taxon>
        <taxon>Metazoa</taxon>
        <taxon>Ecdysozoa</taxon>
        <taxon>Arthropoda</taxon>
        <taxon>Hexapoda</taxon>
        <taxon>Insecta</taxon>
        <taxon>Pterygota</taxon>
        <taxon>Neoptera</taxon>
        <taxon>Endopterygota</taxon>
        <taxon>Lepidoptera</taxon>
        <taxon>Glossata</taxon>
        <taxon>Ditrysia</taxon>
        <taxon>Papilionoidea</taxon>
        <taxon>Nymphalidae</taxon>
        <taxon>Heliconiinae</taxon>
        <taxon>Argynnini</taxon>
        <taxon>Brenthis</taxon>
    </lineage>
</organism>
<dbReference type="OrthoDB" id="6931275at2759"/>
<dbReference type="EMBL" id="OV170224">
    <property type="protein sequence ID" value="CAH0723888.1"/>
    <property type="molecule type" value="Genomic_DNA"/>
</dbReference>
<proteinExistence type="predicted"/>
<dbReference type="Proteomes" id="UP000838878">
    <property type="component" value="Chromosome 4"/>
</dbReference>
<sequence>MVWIPSESVTYPAPFTAFGLLSDRDFIAVFPKLLVGNFDGPVNTENFAKASVHEDLELLRDVLSDLPRLTPV</sequence>
<dbReference type="AlphaFoldDB" id="A0A8J9UPM3"/>
<feature type="non-terminal residue" evidence="1">
    <location>
        <position position="72"/>
    </location>
</feature>
<reference evidence="1" key="1">
    <citation type="submission" date="2021-12" db="EMBL/GenBank/DDBJ databases">
        <authorList>
            <person name="Martin H S."/>
        </authorList>
    </citation>
    <scope>NUCLEOTIDE SEQUENCE</scope>
</reference>
<name>A0A8J9UPM3_9NEOP</name>